<evidence type="ECO:0000256" key="1">
    <source>
        <dbReference type="ARBA" id="ARBA00022801"/>
    </source>
</evidence>
<accession>A0AAV9WZ68</accession>
<evidence type="ECO:0008006" key="5">
    <source>
        <dbReference type="Google" id="ProtNLM"/>
    </source>
</evidence>
<reference evidence="3 4" key="1">
    <citation type="submission" date="2019-10" db="EMBL/GenBank/DDBJ databases">
        <authorList>
            <person name="Palmer J.M."/>
        </authorList>
    </citation>
    <scope>NUCLEOTIDE SEQUENCE [LARGE SCALE GENOMIC DNA]</scope>
    <source>
        <strain evidence="3 4">TWF694</strain>
    </source>
</reference>
<dbReference type="SUPFAM" id="SSF53649">
    <property type="entry name" value="Alkaline phosphatase-like"/>
    <property type="match status" value="1"/>
</dbReference>
<keyword evidence="2" id="KW-0472">Membrane</keyword>
<organism evidence="3 4">
    <name type="scientific">Orbilia ellipsospora</name>
    <dbReference type="NCBI Taxonomy" id="2528407"/>
    <lineage>
        <taxon>Eukaryota</taxon>
        <taxon>Fungi</taxon>
        <taxon>Dikarya</taxon>
        <taxon>Ascomycota</taxon>
        <taxon>Pezizomycotina</taxon>
        <taxon>Orbiliomycetes</taxon>
        <taxon>Orbiliales</taxon>
        <taxon>Orbiliaceae</taxon>
        <taxon>Orbilia</taxon>
    </lineage>
</organism>
<dbReference type="EMBL" id="JAVHJO010000013">
    <property type="protein sequence ID" value="KAK6530111.1"/>
    <property type="molecule type" value="Genomic_DNA"/>
</dbReference>
<dbReference type="GO" id="GO:0009395">
    <property type="term" value="P:phospholipid catabolic process"/>
    <property type="evidence" value="ECO:0007669"/>
    <property type="project" value="TreeGrafter"/>
</dbReference>
<evidence type="ECO:0000313" key="3">
    <source>
        <dbReference type="EMBL" id="KAK6530111.1"/>
    </source>
</evidence>
<dbReference type="AlphaFoldDB" id="A0AAV9WZ68"/>
<dbReference type="GO" id="GO:0016788">
    <property type="term" value="F:hydrolase activity, acting on ester bonds"/>
    <property type="evidence" value="ECO:0007669"/>
    <property type="project" value="InterPro"/>
</dbReference>
<gene>
    <name evidence="3" type="ORF">TWF694_003482</name>
</gene>
<keyword evidence="2" id="KW-0812">Transmembrane</keyword>
<dbReference type="FunFam" id="3.40.720.10:FF:000064">
    <property type="entry name" value="Probable acid phosphatase Pho610"/>
    <property type="match status" value="1"/>
</dbReference>
<feature type="transmembrane region" description="Helical" evidence="2">
    <location>
        <begin position="25"/>
        <end position="49"/>
    </location>
</feature>
<keyword evidence="1" id="KW-0378">Hydrolase</keyword>
<keyword evidence="2" id="KW-1133">Transmembrane helix</keyword>
<dbReference type="InterPro" id="IPR017850">
    <property type="entry name" value="Alkaline_phosphatase_core_sf"/>
</dbReference>
<dbReference type="Pfam" id="PF04185">
    <property type="entry name" value="Phosphoesterase"/>
    <property type="match status" value="1"/>
</dbReference>
<dbReference type="PANTHER" id="PTHR31956">
    <property type="entry name" value="NON-SPECIFIC PHOSPHOLIPASE C4-RELATED"/>
    <property type="match status" value="1"/>
</dbReference>
<protein>
    <recommendedName>
        <fullName evidence="5">Acid phosphatase</fullName>
    </recommendedName>
</protein>
<keyword evidence="4" id="KW-1185">Reference proteome</keyword>
<evidence type="ECO:0000313" key="4">
    <source>
        <dbReference type="Proteomes" id="UP001365542"/>
    </source>
</evidence>
<sequence>MISASFRRDMRTGADQGDSKKDLLYYIQVTVLTVAVVVFASSLGLVAWVKKPRIWIYNWTFDTPFFPLALGDYSGYSNHGSQIVKGNTFNRFITIWFENTDFDKAAGDPNFAFFAKKGITLTNYFAVTHPSEPNYIASVTGDYFGIDNDEDNIIPANVSSVADLLEDKGISWGEYEDYMPSTGFTGFDFKDTKTHQNRYVKKHNPLITHASVAKAAQRRNNIKNFTLFEEDLKNNRIPQWVFITPDMQNDGHDTSVTYAGAWLRKFLEPLLKNPNFMKDTLILITFDENETYTAQNRVFSILLGDDVIPKHLVGTKDEGYYNHYSELATVQANWNLRTLGRYDVGANVFGIVRAKSGDKLRTLDISKVYNNESYPGIFNSDPKRWAPLPVPDTSAKFAGRTVLESIKRYWGRQQNKSVYKGAPLSIPTFQQPPVYPKCARRSN</sequence>
<comment type="caution">
    <text evidence="3">The sequence shown here is derived from an EMBL/GenBank/DDBJ whole genome shotgun (WGS) entry which is preliminary data.</text>
</comment>
<proteinExistence type="predicted"/>
<dbReference type="Proteomes" id="UP001365542">
    <property type="component" value="Unassembled WGS sequence"/>
</dbReference>
<dbReference type="PANTHER" id="PTHR31956:SF15">
    <property type="entry name" value="ACID PHOSPHATASE PHOA"/>
    <property type="match status" value="1"/>
</dbReference>
<evidence type="ECO:0000256" key="2">
    <source>
        <dbReference type="SAM" id="Phobius"/>
    </source>
</evidence>
<name>A0AAV9WZ68_9PEZI</name>
<dbReference type="InterPro" id="IPR007312">
    <property type="entry name" value="Phosphoesterase"/>
</dbReference>
<dbReference type="Gene3D" id="3.40.720.10">
    <property type="entry name" value="Alkaline Phosphatase, subunit A"/>
    <property type="match status" value="1"/>
</dbReference>